<keyword evidence="2" id="KW-0472">Membrane</keyword>
<feature type="transmembrane region" description="Helical" evidence="2">
    <location>
        <begin position="44"/>
        <end position="65"/>
    </location>
</feature>
<dbReference type="RefSeq" id="WP_160609695.1">
    <property type="nucleotide sequence ID" value="NZ_WTZA01000001.1"/>
</dbReference>
<evidence type="ECO:0000313" key="4">
    <source>
        <dbReference type="Proteomes" id="UP000439522"/>
    </source>
</evidence>
<keyword evidence="2" id="KW-0812">Transmembrane</keyword>
<dbReference type="EMBL" id="WTZA01000001">
    <property type="protein sequence ID" value="MXO73887.1"/>
    <property type="molecule type" value="Genomic_DNA"/>
</dbReference>
<evidence type="ECO:0000256" key="1">
    <source>
        <dbReference type="SAM" id="MobiDB-lite"/>
    </source>
</evidence>
<keyword evidence="2" id="KW-1133">Transmembrane helix</keyword>
<proteinExistence type="predicted"/>
<name>A0A6I4TB32_9SPHN</name>
<sequence length="132" mass="14654">MQALRLIGWVAVTAVFVMFMSINYTRPVPVRFWPMPGDTLLVEWPVAVIALVFFLLGFVPTWLMHRAVGWRLKRRITLLETTARNHAMAAATPPIPPATVPGDSTPAHPPYPRADDHQPVAGAPVPKDDILK</sequence>
<evidence type="ECO:0000256" key="2">
    <source>
        <dbReference type="SAM" id="Phobius"/>
    </source>
</evidence>
<feature type="region of interest" description="Disordered" evidence="1">
    <location>
        <begin position="88"/>
        <end position="132"/>
    </location>
</feature>
<reference evidence="3 4" key="1">
    <citation type="submission" date="2019-12" db="EMBL/GenBank/DDBJ databases">
        <title>Genomic-based taxomic classification of the family Erythrobacteraceae.</title>
        <authorList>
            <person name="Xu L."/>
        </authorList>
    </citation>
    <scope>NUCLEOTIDE SEQUENCE [LARGE SCALE GENOMIC DNA]</scope>
    <source>
        <strain evidence="3 4">100921-2</strain>
    </source>
</reference>
<gene>
    <name evidence="3" type="ORF">GRI40_01440</name>
</gene>
<comment type="caution">
    <text evidence="3">The sequence shown here is derived from an EMBL/GenBank/DDBJ whole genome shotgun (WGS) entry which is preliminary data.</text>
</comment>
<accession>A0A6I4TB32</accession>
<dbReference type="OrthoDB" id="7595841at2"/>
<evidence type="ECO:0000313" key="3">
    <source>
        <dbReference type="EMBL" id="MXO73887.1"/>
    </source>
</evidence>
<organism evidence="3 4">
    <name type="scientific">Tsuneonella aeria</name>
    <dbReference type="NCBI Taxonomy" id="1837929"/>
    <lineage>
        <taxon>Bacteria</taxon>
        <taxon>Pseudomonadati</taxon>
        <taxon>Pseudomonadota</taxon>
        <taxon>Alphaproteobacteria</taxon>
        <taxon>Sphingomonadales</taxon>
        <taxon>Erythrobacteraceae</taxon>
        <taxon>Tsuneonella</taxon>
    </lineage>
</organism>
<keyword evidence="4" id="KW-1185">Reference proteome</keyword>
<protein>
    <submittedName>
        <fullName evidence="3">DUF1049 domain-containing protein</fullName>
    </submittedName>
</protein>
<feature type="transmembrane region" description="Helical" evidence="2">
    <location>
        <begin position="7"/>
        <end position="24"/>
    </location>
</feature>
<dbReference type="AlphaFoldDB" id="A0A6I4TB32"/>
<dbReference type="Proteomes" id="UP000439522">
    <property type="component" value="Unassembled WGS sequence"/>
</dbReference>